<gene>
    <name evidence="1" type="ORF">Krac_0563</name>
</gene>
<organism evidence="1 2">
    <name type="scientific">Ktedonobacter racemifer DSM 44963</name>
    <dbReference type="NCBI Taxonomy" id="485913"/>
    <lineage>
        <taxon>Bacteria</taxon>
        <taxon>Bacillati</taxon>
        <taxon>Chloroflexota</taxon>
        <taxon>Ktedonobacteria</taxon>
        <taxon>Ktedonobacterales</taxon>
        <taxon>Ktedonobacteraceae</taxon>
        <taxon>Ktedonobacter</taxon>
    </lineage>
</organism>
<protein>
    <submittedName>
        <fullName evidence="1">Uncharacterized protein</fullName>
    </submittedName>
</protein>
<dbReference type="AlphaFoldDB" id="D6U814"/>
<name>D6U814_KTERA</name>
<reference evidence="1 2" key="1">
    <citation type="journal article" date="2011" name="Stand. Genomic Sci.">
        <title>Non-contiguous finished genome sequence and contextual data of the filamentous soil bacterium Ktedonobacter racemifer type strain (SOSP1-21).</title>
        <authorList>
            <person name="Chang Y.J."/>
            <person name="Land M."/>
            <person name="Hauser L."/>
            <person name="Chertkov O."/>
            <person name="Del Rio T.G."/>
            <person name="Nolan M."/>
            <person name="Copeland A."/>
            <person name="Tice H."/>
            <person name="Cheng J.F."/>
            <person name="Lucas S."/>
            <person name="Han C."/>
            <person name="Goodwin L."/>
            <person name="Pitluck S."/>
            <person name="Ivanova N."/>
            <person name="Ovchinikova G."/>
            <person name="Pati A."/>
            <person name="Chen A."/>
            <person name="Palaniappan K."/>
            <person name="Mavromatis K."/>
            <person name="Liolios K."/>
            <person name="Brettin T."/>
            <person name="Fiebig A."/>
            <person name="Rohde M."/>
            <person name="Abt B."/>
            <person name="Goker M."/>
            <person name="Detter J.C."/>
            <person name="Woyke T."/>
            <person name="Bristow J."/>
            <person name="Eisen J.A."/>
            <person name="Markowitz V."/>
            <person name="Hugenholtz P."/>
            <person name="Kyrpides N.C."/>
            <person name="Klenk H.P."/>
            <person name="Lapidus A."/>
        </authorList>
    </citation>
    <scope>NUCLEOTIDE SEQUENCE [LARGE SCALE GENOMIC DNA]</scope>
    <source>
        <strain evidence="2">DSM 44963</strain>
    </source>
</reference>
<accession>D6U814</accession>
<dbReference type="Proteomes" id="UP000004508">
    <property type="component" value="Unassembled WGS sequence"/>
</dbReference>
<evidence type="ECO:0000313" key="1">
    <source>
        <dbReference type="EMBL" id="EFH80025.1"/>
    </source>
</evidence>
<keyword evidence="2" id="KW-1185">Reference proteome</keyword>
<dbReference type="EMBL" id="ADVG01000005">
    <property type="protein sequence ID" value="EFH80025.1"/>
    <property type="molecule type" value="Genomic_DNA"/>
</dbReference>
<dbReference type="InParanoid" id="D6U814"/>
<dbReference type="STRING" id="485913.Krac_0563"/>
<comment type="caution">
    <text evidence="1">The sequence shown here is derived from an EMBL/GenBank/DDBJ whole genome shotgun (WGS) entry which is preliminary data.</text>
</comment>
<sequence length="87" mass="10613">MVIRMDNIMVSLLRRTLPPECRRRQRDAEVIKMFKNVTTPHAYMKRHAPIGAPLRMKREYQSFFRCFRILCWEILFRHLDELVKPPI</sequence>
<proteinExistence type="predicted"/>
<evidence type="ECO:0000313" key="2">
    <source>
        <dbReference type="Proteomes" id="UP000004508"/>
    </source>
</evidence>